<dbReference type="AlphaFoldDB" id="A0A9X3A4F1"/>
<proteinExistence type="predicted"/>
<dbReference type="InterPro" id="IPR039564">
    <property type="entry name" value="Peptidase_C39-like"/>
</dbReference>
<dbReference type="Proteomes" id="UP001141259">
    <property type="component" value="Unassembled WGS sequence"/>
</dbReference>
<organism evidence="2 3">
    <name type="scientific">Umezawaea endophytica</name>
    <dbReference type="NCBI Taxonomy" id="1654476"/>
    <lineage>
        <taxon>Bacteria</taxon>
        <taxon>Bacillati</taxon>
        <taxon>Actinomycetota</taxon>
        <taxon>Actinomycetes</taxon>
        <taxon>Pseudonocardiales</taxon>
        <taxon>Pseudonocardiaceae</taxon>
        <taxon>Umezawaea</taxon>
    </lineage>
</organism>
<dbReference type="EMBL" id="JANYMP010000026">
    <property type="protein sequence ID" value="MCS7482789.1"/>
    <property type="molecule type" value="Genomic_DNA"/>
</dbReference>
<keyword evidence="3" id="KW-1185">Reference proteome</keyword>
<reference evidence="2" key="1">
    <citation type="submission" date="2022-08" db="EMBL/GenBank/DDBJ databases">
        <authorList>
            <person name="Tistechok S."/>
            <person name="Samborskyy M."/>
            <person name="Roman I."/>
        </authorList>
    </citation>
    <scope>NUCLEOTIDE SEQUENCE</scope>
    <source>
        <strain evidence="2">DSM 103496</strain>
    </source>
</reference>
<feature type="domain" description="Peptidase C39-like" evidence="1">
    <location>
        <begin position="227"/>
        <end position="348"/>
    </location>
</feature>
<dbReference type="Pfam" id="PF13529">
    <property type="entry name" value="Peptidase_C39_2"/>
    <property type="match status" value="1"/>
</dbReference>
<gene>
    <name evidence="2" type="ORF">NZH93_38585</name>
</gene>
<name>A0A9X3A4F1_9PSEU</name>
<evidence type="ECO:0000313" key="3">
    <source>
        <dbReference type="Proteomes" id="UP001141259"/>
    </source>
</evidence>
<dbReference type="RefSeq" id="WP_259628253.1">
    <property type="nucleotide sequence ID" value="NZ_JANYMP010000026.1"/>
</dbReference>
<protein>
    <submittedName>
        <fullName evidence="2">C39 family peptidase</fullName>
    </submittedName>
</protein>
<comment type="caution">
    <text evidence="2">The sequence shown here is derived from an EMBL/GenBank/DDBJ whole genome shotgun (WGS) entry which is preliminary data.</text>
</comment>
<sequence>MTRIESARLVAAQLGVLVTLGALPDLPDGPRLDRAPTPVHDVNGELLLWRIGSSCGRGYVDVAAHPRLGAPLVAVAPEAVWEPEMLLGEARSLDVEHDELQFVAYSFPKLAVRFLLGGVEVALRELHTWEQVPEVREDLGEPPGEFERWSFLDEQSAETRRLREERYQQRIEALTHLANVLHVDEPVVRRFDRKIVEQVLRPRVDALELHYSHNFADQSSCLGLVGQETNRWSTAASAQMILDFYRYRYDQERLADELGLGTEENPVGLPPSREFDVVVALENLTGKSLSAALSTTPTFAEYRSEIRANRPVISFVPGHSRVVAGYTRTSSLLLIGASFAALQVNDPWPPRAGVVTRWENVDTIVCRSTVTAKVTLVP</sequence>
<evidence type="ECO:0000313" key="2">
    <source>
        <dbReference type="EMBL" id="MCS7482789.1"/>
    </source>
</evidence>
<accession>A0A9X3A4F1</accession>
<evidence type="ECO:0000259" key="1">
    <source>
        <dbReference type="Pfam" id="PF13529"/>
    </source>
</evidence>